<dbReference type="AlphaFoldDB" id="A0A7W8HAA2"/>
<dbReference type="RefSeq" id="WP_183773558.1">
    <property type="nucleotide sequence ID" value="NZ_JACHFW010000006.1"/>
</dbReference>
<keyword evidence="4" id="KW-1185">Reference proteome</keyword>
<dbReference type="PROSITE" id="PS50006">
    <property type="entry name" value="FHA_DOMAIN"/>
    <property type="match status" value="1"/>
</dbReference>
<dbReference type="InterPro" id="IPR045962">
    <property type="entry name" value="DUF6382"/>
</dbReference>
<proteinExistence type="predicted"/>
<gene>
    <name evidence="3" type="ORF">HNP82_001835</name>
</gene>
<sequence>MIVFDNEVQGGKQYLVYRKNPEDNLDMVSIEMMLNNKIDGTVSFSCVQMDDTMYMKYDITGLKSLQEFLSAIVGRDKLLTILENFIDVWMSSEDYMLETASYVLDPNYIFVNPDNMNIQMIVLPVFREAVPIESFLQKLLFSVQYDQREDCSYVAALVNCFGTFAPFSITEFKTLVHQHKTGKPYTREIKKIPESFSAQERSGREGNYGNFSAYQNDRPDQSIPPVQPMPSIQPIPPVDPNARPVSVQPDVAASSEHPSKKSKEHKGLFRKNEKKDKKEKPKKDKKSLFKKNKQDEDPTEGRRISPWGDILIPGQIPQNPKNIIPGTGHDPSGNSDMIIPGQPINIENRTVEKQDFGTTVYGNEEENVPTVFKIADTVLVRHFVLYRCRTKENYEITKEITRIGRNPKATEFCISGNDGVGRVHAIIRVIDQKVYIEDNCSKNGTFVNGVRIQPGMGPYFLENGAKIRLSDEELEFHVYN</sequence>
<dbReference type="InterPro" id="IPR008984">
    <property type="entry name" value="SMAD_FHA_dom_sf"/>
</dbReference>
<dbReference type="Pfam" id="PF00498">
    <property type="entry name" value="FHA"/>
    <property type="match status" value="1"/>
</dbReference>
<feature type="compositionally biased region" description="Pro residues" evidence="1">
    <location>
        <begin position="225"/>
        <end position="239"/>
    </location>
</feature>
<protein>
    <submittedName>
        <fullName evidence="3">PSer/pThr/pTyr-binding forkhead associated (FHA) protein</fullName>
    </submittedName>
</protein>
<name>A0A7W8HAA2_9FIRM</name>
<evidence type="ECO:0000256" key="1">
    <source>
        <dbReference type="SAM" id="MobiDB-lite"/>
    </source>
</evidence>
<evidence type="ECO:0000313" key="3">
    <source>
        <dbReference type="EMBL" id="MBB5264707.1"/>
    </source>
</evidence>
<dbReference type="Gene3D" id="2.60.200.20">
    <property type="match status" value="1"/>
</dbReference>
<dbReference type="EMBL" id="JACHFW010000006">
    <property type="protein sequence ID" value="MBB5264707.1"/>
    <property type="molecule type" value="Genomic_DNA"/>
</dbReference>
<feature type="compositionally biased region" description="Basic and acidic residues" evidence="1">
    <location>
        <begin position="257"/>
        <end position="282"/>
    </location>
</feature>
<evidence type="ECO:0000313" key="4">
    <source>
        <dbReference type="Proteomes" id="UP000543642"/>
    </source>
</evidence>
<dbReference type="SUPFAM" id="SSF49879">
    <property type="entry name" value="SMAD/FHA domain"/>
    <property type="match status" value="1"/>
</dbReference>
<organism evidence="3 4">
    <name type="scientific">Catenibacillus scindens</name>
    <dbReference type="NCBI Taxonomy" id="673271"/>
    <lineage>
        <taxon>Bacteria</taxon>
        <taxon>Bacillati</taxon>
        <taxon>Bacillota</taxon>
        <taxon>Clostridia</taxon>
        <taxon>Lachnospirales</taxon>
        <taxon>Lachnospiraceae</taxon>
        <taxon>Catenibacillus</taxon>
    </lineage>
</organism>
<dbReference type="InterPro" id="IPR000253">
    <property type="entry name" value="FHA_dom"/>
</dbReference>
<dbReference type="Pfam" id="PF19909">
    <property type="entry name" value="DUF6382"/>
    <property type="match status" value="1"/>
</dbReference>
<feature type="domain" description="FHA" evidence="2">
    <location>
        <begin position="401"/>
        <end position="452"/>
    </location>
</feature>
<accession>A0A7W8HAA2</accession>
<dbReference type="CDD" id="cd00060">
    <property type="entry name" value="FHA"/>
    <property type="match status" value="1"/>
</dbReference>
<dbReference type="Proteomes" id="UP000543642">
    <property type="component" value="Unassembled WGS sequence"/>
</dbReference>
<feature type="compositionally biased region" description="Basic and acidic residues" evidence="1">
    <location>
        <begin position="292"/>
        <end position="303"/>
    </location>
</feature>
<comment type="caution">
    <text evidence="3">The sequence shown here is derived from an EMBL/GenBank/DDBJ whole genome shotgun (WGS) entry which is preliminary data.</text>
</comment>
<evidence type="ECO:0000259" key="2">
    <source>
        <dbReference type="PROSITE" id="PS50006"/>
    </source>
</evidence>
<reference evidence="3 4" key="1">
    <citation type="submission" date="2020-08" db="EMBL/GenBank/DDBJ databases">
        <title>Genomic Encyclopedia of Type Strains, Phase IV (KMG-IV): sequencing the most valuable type-strain genomes for metagenomic binning, comparative biology and taxonomic classification.</title>
        <authorList>
            <person name="Goeker M."/>
        </authorList>
    </citation>
    <scope>NUCLEOTIDE SEQUENCE [LARGE SCALE GENOMIC DNA]</scope>
    <source>
        <strain evidence="3 4">DSM 106146</strain>
    </source>
</reference>
<dbReference type="SMART" id="SM00240">
    <property type="entry name" value="FHA"/>
    <property type="match status" value="1"/>
</dbReference>
<feature type="region of interest" description="Disordered" evidence="1">
    <location>
        <begin position="187"/>
        <end position="316"/>
    </location>
</feature>